<dbReference type="Proteomes" id="UP000228812">
    <property type="component" value="Unassembled WGS sequence"/>
</dbReference>
<organism evidence="1 2">
    <name type="scientific">Candidatus Jorgensenbacteria bacterium CG23_combo_of_CG06-09_8_20_14_all_54_14</name>
    <dbReference type="NCBI Taxonomy" id="1974595"/>
    <lineage>
        <taxon>Bacteria</taxon>
        <taxon>Candidatus Joergenseniibacteriota</taxon>
    </lineage>
</organism>
<dbReference type="AlphaFoldDB" id="A0A2G9Z9L1"/>
<comment type="caution">
    <text evidence="1">The sequence shown here is derived from an EMBL/GenBank/DDBJ whole genome shotgun (WGS) entry which is preliminary data.</text>
</comment>
<reference evidence="1 2" key="1">
    <citation type="submission" date="2017-09" db="EMBL/GenBank/DDBJ databases">
        <title>Depth-based differentiation of microbial function through sediment-hosted aquifers and enrichment of novel symbionts in the deep terrestrial subsurface.</title>
        <authorList>
            <person name="Probst A.J."/>
            <person name="Ladd B."/>
            <person name="Jarett J.K."/>
            <person name="Geller-Mcgrath D.E."/>
            <person name="Sieber C.M."/>
            <person name="Emerson J.B."/>
            <person name="Anantharaman K."/>
            <person name="Thomas B.C."/>
            <person name="Malmstrom R."/>
            <person name="Stieglmeier M."/>
            <person name="Klingl A."/>
            <person name="Woyke T."/>
            <person name="Ryan C.M."/>
            <person name="Banfield J.F."/>
        </authorList>
    </citation>
    <scope>NUCLEOTIDE SEQUENCE [LARGE SCALE GENOMIC DNA]</scope>
    <source>
        <strain evidence="1">CG23_combo_of_CG06-09_8_20_14_all_54_14</strain>
    </source>
</reference>
<dbReference type="EMBL" id="PCRZ01000030">
    <property type="protein sequence ID" value="PIP29869.1"/>
    <property type="molecule type" value="Genomic_DNA"/>
</dbReference>
<evidence type="ECO:0000313" key="2">
    <source>
        <dbReference type="Proteomes" id="UP000228812"/>
    </source>
</evidence>
<proteinExistence type="predicted"/>
<evidence type="ECO:0000313" key="1">
    <source>
        <dbReference type="EMBL" id="PIP29869.1"/>
    </source>
</evidence>
<name>A0A2G9Z9L1_9BACT</name>
<accession>A0A2G9Z9L1</accession>
<protein>
    <submittedName>
        <fullName evidence="1">Uncharacterized protein</fullName>
    </submittedName>
</protein>
<sequence length="113" mass="12567">MSVALQTRTEERMNVLKDAIVASVRRTPLSMNGVMEKLAGARIDWDYNRAIIERLVHELCEEGMAIGRNGSVAWNHARGLCHEDDGKGTCRCCGDLLMRGKGGRLVCPSCMFR</sequence>
<gene>
    <name evidence="1" type="ORF">COX26_01700</name>
</gene>